<evidence type="ECO:0000256" key="11">
    <source>
        <dbReference type="ARBA" id="ARBA00023299"/>
    </source>
</evidence>
<dbReference type="PROSITE" id="PS00670">
    <property type="entry name" value="D_2_HYDROXYACID_DH_2"/>
    <property type="match status" value="1"/>
</dbReference>
<dbReference type="SUPFAM" id="SSF55021">
    <property type="entry name" value="ACT-like"/>
    <property type="match status" value="1"/>
</dbReference>
<dbReference type="FunFam" id="3.40.50.720:FF:000021">
    <property type="entry name" value="D-3-phosphoglycerate dehydrogenase"/>
    <property type="match status" value="1"/>
</dbReference>
<evidence type="ECO:0000256" key="13">
    <source>
        <dbReference type="RuleBase" id="RU363003"/>
    </source>
</evidence>
<keyword evidence="7 13" id="KW-0028">Amino-acid biosynthesis</keyword>
<feature type="compositionally biased region" description="Polar residues" evidence="14">
    <location>
        <begin position="445"/>
        <end position="469"/>
    </location>
</feature>
<proteinExistence type="inferred from homology"/>
<dbReference type="SUPFAM" id="SSF52283">
    <property type="entry name" value="Formate/glycerate dehydrogenase catalytic domain-like"/>
    <property type="match status" value="1"/>
</dbReference>
<dbReference type="InterPro" id="IPR006140">
    <property type="entry name" value="D-isomer_DH_NAD-bd"/>
</dbReference>
<dbReference type="Gene3D" id="3.30.70.260">
    <property type="match status" value="1"/>
</dbReference>
<dbReference type="Proteomes" id="UP000291422">
    <property type="component" value="Unassembled WGS sequence"/>
</dbReference>
<comment type="similarity">
    <text evidence="2 13">Belongs to the D-isomer specific 2-hydroxyacid dehydrogenase family.</text>
</comment>
<dbReference type="Pfam" id="PF19304">
    <property type="entry name" value="PGDH_inter"/>
    <property type="match status" value="1"/>
</dbReference>
<dbReference type="PROSITE" id="PS00065">
    <property type="entry name" value="D_2_HYDROXYACID_DH_1"/>
    <property type="match status" value="1"/>
</dbReference>
<evidence type="ECO:0000256" key="1">
    <source>
        <dbReference type="ARBA" id="ARBA00005216"/>
    </source>
</evidence>
<comment type="caution">
    <text evidence="18">The sequence shown here is derived from an EMBL/GenBank/DDBJ whole genome shotgun (WGS) entry which is preliminary data.</text>
</comment>
<dbReference type="PANTHER" id="PTHR42938:SF22">
    <property type="entry name" value="D-3-PHOSPHOGLYCERATE DEHYDROGENASE"/>
    <property type="match status" value="1"/>
</dbReference>
<dbReference type="InterPro" id="IPR029009">
    <property type="entry name" value="ASB_dom_sf"/>
</dbReference>
<dbReference type="GO" id="GO:0004617">
    <property type="term" value="F:phosphoglycerate dehydrogenase activity"/>
    <property type="evidence" value="ECO:0007669"/>
    <property type="project" value="UniProtKB-EC"/>
</dbReference>
<comment type="subunit">
    <text evidence="3">Homotetramer.</text>
</comment>
<reference evidence="19" key="1">
    <citation type="journal article" date="2019" name="bioRxiv">
        <title>Genomics, evolutionary history and diagnostics of the Alternaria alternata species group including apple and Asian pear pathotypes.</title>
        <authorList>
            <person name="Armitage A.D."/>
            <person name="Cockerton H.M."/>
            <person name="Sreenivasaprasad S."/>
            <person name="Woodhall J.W."/>
            <person name="Lane C.R."/>
            <person name="Harrison R.J."/>
            <person name="Clarkson J.P."/>
        </authorList>
    </citation>
    <scope>NUCLEOTIDE SEQUENCE [LARGE SCALE GENOMIC DNA]</scope>
    <source>
        <strain evidence="19">FERA 1177</strain>
    </source>
</reference>
<dbReference type="GO" id="GO:0006564">
    <property type="term" value="P:L-serine biosynthetic process"/>
    <property type="evidence" value="ECO:0007669"/>
    <property type="project" value="UniProtKB-KW"/>
</dbReference>
<evidence type="ECO:0000313" key="18">
    <source>
        <dbReference type="EMBL" id="RYN66797.1"/>
    </source>
</evidence>
<evidence type="ECO:0000256" key="14">
    <source>
        <dbReference type="SAM" id="MobiDB-lite"/>
    </source>
</evidence>
<dbReference type="EC" id="1.1.1.95" evidence="4 13"/>
<evidence type="ECO:0000256" key="12">
    <source>
        <dbReference type="ARBA" id="ARBA00048731"/>
    </source>
</evidence>
<dbReference type="EMBL" id="PDXD01000056">
    <property type="protein sequence ID" value="RYN66797.1"/>
    <property type="molecule type" value="Genomic_DNA"/>
</dbReference>
<feature type="domain" description="D-isomer specific 2-hydroxyacid dehydrogenase NAD-binding" evidence="16">
    <location>
        <begin position="113"/>
        <end position="292"/>
    </location>
</feature>
<keyword evidence="11 13" id="KW-0718">Serine biosynthesis</keyword>
<evidence type="ECO:0000256" key="7">
    <source>
        <dbReference type="ARBA" id="ARBA00022605"/>
    </source>
</evidence>
<evidence type="ECO:0000256" key="2">
    <source>
        <dbReference type="ARBA" id="ARBA00005854"/>
    </source>
</evidence>
<sequence>MAILMHTTKRKILIPEKVSPDGLALLKDQFDVDEKKGLTPEELKKIIGEYDALIVRSETKVTAELLEAAKKMKVVARAGVGVDNVDVQSATSHGIIVVNSPSGNINAAAEHTIALLMAVARNVGDASQSIKAGKWERSRLVGVEAKGKTLAIVGLGKVGLTVARIANGLGMRLIAYDPYANPNLAAAASVTLRPSLAEILEEADFLTLHTPLIASTKGMISKAELETMKPTARILNVARGGMIDEDALVEALDAGVIAGAGIDVFTSEPPEQNSSATRLIAHPKVVATPHLGASTKEAQENVSIDVCEQVVSILSGELPRSAVNAPIVLPDEYRTLQPFISLVEKMGSLYTQHYSSAKTGSFRTTFDLIYEGKLATINTTKPLFAALVKGLLTPITSSDGLNINIVNAELLAKERGILINEQRSRENVEDKPYSSFITLRARASRSVSQQPRSRNVSPSAARSLQQGTNDNDDQIIQGFVSGNKPFISRLDKFKGEFVPRGTLLICRNFDSVGKIGYVGNLLGKAGVNIKFMNVAPLDEEVEERMNEQNGEGEGSKEALMILGVDKPVGEDVLKRLIADEGVLEASVVNF</sequence>
<name>A0A4Q4N173_ALTAL</name>
<dbReference type="UniPathway" id="UPA00135">
    <property type="reaction ID" value="UER00196"/>
</dbReference>
<accession>A0A4Q4N173</accession>
<dbReference type="InterPro" id="IPR045626">
    <property type="entry name" value="PGDH_ASB_dom"/>
</dbReference>
<dbReference type="Pfam" id="PF02826">
    <property type="entry name" value="2-Hacid_dh_C"/>
    <property type="match status" value="1"/>
</dbReference>
<feature type="domain" description="D-isomer specific 2-hydroxyacid dehydrogenase catalytic" evidence="15">
    <location>
        <begin position="12"/>
        <end position="324"/>
    </location>
</feature>
<comment type="catalytic activity">
    <reaction evidence="12 13">
        <text>(2R)-3-phosphoglycerate + NAD(+) = 3-phosphooxypyruvate + NADH + H(+)</text>
        <dbReference type="Rhea" id="RHEA:12641"/>
        <dbReference type="ChEBI" id="CHEBI:15378"/>
        <dbReference type="ChEBI" id="CHEBI:18110"/>
        <dbReference type="ChEBI" id="CHEBI:57540"/>
        <dbReference type="ChEBI" id="CHEBI:57945"/>
        <dbReference type="ChEBI" id="CHEBI:58272"/>
        <dbReference type="EC" id="1.1.1.95"/>
    </reaction>
</comment>
<protein>
    <recommendedName>
        <fullName evidence="5 13">D-3-phosphoglycerate dehydrogenase</fullName>
        <ecNumber evidence="4 13">1.1.1.95</ecNumber>
    </recommendedName>
</protein>
<dbReference type="InterPro" id="IPR029752">
    <property type="entry name" value="D-isomer_DH_CS1"/>
</dbReference>
<evidence type="ECO:0000256" key="8">
    <source>
        <dbReference type="ARBA" id="ARBA00022990"/>
    </source>
</evidence>
<evidence type="ECO:0000256" key="5">
    <source>
        <dbReference type="ARBA" id="ARBA00021582"/>
    </source>
</evidence>
<evidence type="ECO:0000313" key="19">
    <source>
        <dbReference type="Proteomes" id="UP000291422"/>
    </source>
</evidence>
<dbReference type="Pfam" id="PF00389">
    <property type="entry name" value="2-Hacid_dh"/>
    <property type="match status" value="1"/>
</dbReference>
<dbReference type="AlphaFoldDB" id="A0A4Q4N173"/>
<evidence type="ECO:0000256" key="3">
    <source>
        <dbReference type="ARBA" id="ARBA00011881"/>
    </source>
</evidence>
<dbReference type="SUPFAM" id="SSF51735">
    <property type="entry name" value="NAD(P)-binding Rossmann-fold domains"/>
    <property type="match status" value="1"/>
</dbReference>
<dbReference type="FunFam" id="3.30.1330.90:FF:000003">
    <property type="entry name" value="D-3-phosphoglycerate dehydrogenase"/>
    <property type="match status" value="1"/>
</dbReference>
<evidence type="ECO:0000256" key="6">
    <source>
        <dbReference type="ARBA" id="ARBA00022553"/>
    </source>
</evidence>
<organism evidence="18 19">
    <name type="scientific">Alternaria alternata</name>
    <name type="common">Alternaria rot fungus</name>
    <name type="synonym">Torula alternata</name>
    <dbReference type="NCBI Taxonomy" id="5599"/>
    <lineage>
        <taxon>Eukaryota</taxon>
        <taxon>Fungi</taxon>
        <taxon>Dikarya</taxon>
        <taxon>Ascomycota</taxon>
        <taxon>Pezizomycotina</taxon>
        <taxon>Dothideomycetes</taxon>
        <taxon>Pleosporomycetidae</taxon>
        <taxon>Pleosporales</taxon>
        <taxon>Pleosporineae</taxon>
        <taxon>Pleosporaceae</taxon>
        <taxon>Alternaria</taxon>
        <taxon>Alternaria sect. Alternaria</taxon>
        <taxon>Alternaria alternata complex</taxon>
    </lineage>
</organism>
<gene>
    <name evidence="18" type="ORF">AA0117_g11714</name>
</gene>
<keyword evidence="9 13" id="KW-0560">Oxidoreductase</keyword>
<dbReference type="FunFam" id="3.30.70.260:FF:000008">
    <property type="entry name" value="D-3-phosphoglycerate dehydrogenase, chloroplastic"/>
    <property type="match status" value="1"/>
</dbReference>
<dbReference type="CDD" id="cd04902">
    <property type="entry name" value="ACT_3PGDH-xct"/>
    <property type="match status" value="1"/>
</dbReference>
<feature type="region of interest" description="Disordered" evidence="14">
    <location>
        <begin position="442"/>
        <end position="474"/>
    </location>
</feature>
<evidence type="ECO:0000256" key="4">
    <source>
        <dbReference type="ARBA" id="ARBA00013143"/>
    </source>
</evidence>
<dbReference type="InterPro" id="IPR006139">
    <property type="entry name" value="D-isomer_2_OHA_DH_cat_dom"/>
</dbReference>
<dbReference type="PANTHER" id="PTHR42938">
    <property type="entry name" value="FORMATE DEHYDROGENASE 1"/>
    <property type="match status" value="1"/>
</dbReference>
<comment type="pathway">
    <text evidence="1 13">Amino-acid biosynthesis; L-serine biosynthesis; L-serine from 3-phospho-D-glycerate: step 1/3.</text>
</comment>
<dbReference type="SUPFAM" id="SSF143548">
    <property type="entry name" value="Serine metabolism enzymes domain"/>
    <property type="match status" value="1"/>
</dbReference>
<dbReference type="NCBIfam" id="TIGR01327">
    <property type="entry name" value="PGDH"/>
    <property type="match status" value="1"/>
</dbReference>
<dbReference type="GO" id="GO:0051287">
    <property type="term" value="F:NAD binding"/>
    <property type="evidence" value="ECO:0007669"/>
    <property type="project" value="UniProtKB-UniRule"/>
</dbReference>
<dbReference type="InterPro" id="IPR029753">
    <property type="entry name" value="D-isomer_DH_CS"/>
</dbReference>
<keyword evidence="10 13" id="KW-0520">NAD</keyword>
<dbReference type="Gene3D" id="3.40.50.720">
    <property type="entry name" value="NAD(P)-binding Rossmann-like Domain"/>
    <property type="match status" value="2"/>
</dbReference>
<dbReference type="VEuPathDB" id="FungiDB:CC77DRAFT_599756"/>
<dbReference type="InterPro" id="IPR045865">
    <property type="entry name" value="ACT-like_dom_sf"/>
</dbReference>
<dbReference type="InterPro" id="IPR006236">
    <property type="entry name" value="PGDH"/>
</dbReference>
<evidence type="ECO:0000259" key="16">
    <source>
        <dbReference type="Pfam" id="PF02826"/>
    </source>
</evidence>
<evidence type="ECO:0000259" key="17">
    <source>
        <dbReference type="Pfam" id="PF19304"/>
    </source>
</evidence>
<keyword evidence="6" id="KW-0597">Phosphoprotein</keyword>
<feature type="domain" description="D-3-phosphoglycerate dehydrogenase ASB" evidence="17">
    <location>
        <begin position="336"/>
        <end position="444"/>
    </location>
</feature>
<evidence type="ECO:0000256" key="10">
    <source>
        <dbReference type="ARBA" id="ARBA00023027"/>
    </source>
</evidence>
<evidence type="ECO:0000259" key="15">
    <source>
        <dbReference type="Pfam" id="PF00389"/>
    </source>
</evidence>
<dbReference type="InterPro" id="IPR036291">
    <property type="entry name" value="NAD(P)-bd_dom_sf"/>
</dbReference>
<keyword evidence="8" id="KW-0007">Acetylation</keyword>
<dbReference type="CDD" id="cd12173">
    <property type="entry name" value="PGDH_4"/>
    <property type="match status" value="1"/>
</dbReference>
<dbReference type="Gene3D" id="3.30.1330.90">
    <property type="entry name" value="D-3-phosphoglycerate dehydrogenase, domain 3"/>
    <property type="match status" value="1"/>
</dbReference>
<evidence type="ECO:0000256" key="9">
    <source>
        <dbReference type="ARBA" id="ARBA00023002"/>
    </source>
</evidence>